<accession>A0A8S4RCM0</accession>
<protein>
    <submittedName>
        <fullName evidence="1">Jg22500 protein</fullName>
    </submittedName>
</protein>
<organism evidence="1 2">
    <name type="scientific">Pararge aegeria aegeria</name>
    <dbReference type="NCBI Taxonomy" id="348720"/>
    <lineage>
        <taxon>Eukaryota</taxon>
        <taxon>Metazoa</taxon>
        <taxon>Ecdysozoa</taxon>
        <taxon>Arthropoda</taxon>
        <taxon>Hexapoda</taxon>
        <taxon>Insecta</taxon>
        <taxon>Pterygota</taxon>
        <taxon>Neoptera</taxon>
        <taxon>Endopterygota</taxon>
        <taxon>Lepidoptera</taxon>
        <taxon>Glossata</taxon>
        <taxon>Ditrysia</taxon>
        <taxon>Papilionoidea</taxon>
        <taxon>Nymphalidae</taxon>
        <taxon>Satyrinae</taxon>
        <taxon>Satyrini</taxon>
        <taxon>Parargina</taxon>
        <taxon>Pararge</taxon>
    </lineage>
</organism>
<dbReference type="EMBL" id="CAKXAJ010025004">
    <property type="protein sequence ID" value="CAH2233819.1"/>
    <property type="molecule type" value="Genomic_DNA"/>
</dbReference>
<proteinExistence type="predicted"/>
<dbReference type="Proteomes" id="UP000838756">
    <property type="component" value="Unassembled WGS sequence"/>
</dbReference>
<comment type="caution">
    <text evidence="1">The sequence shown here is derived from an EMBL/GenBank/DDBJ whole genome shotgun (WGS) entry which is preliminary data.</text>
</comment>
<reference evidence="1" key="1">
    <citation type="submission" date="2022-03" db="EMBL/GenBank/DDBJ databases">
        <authorList>
            <person name="Lindestad O."/>
        </authorList>
    </citation>
    <scope>NUCLEOTIDE SEQUENCE</scope>
</reference>
<evidence type="ECO:0000313" key="2">
    <source>
        <dbReference type="Proteomes" id="UP000838756"/>
    </source>
</evidence>
<name>A0A8S4RCM0_9NEOP</name>
<gene>
    <name evidence="1" type="primary">jg22500</name>
    <name evidence="1" type="ORF">PAEG_LOCUS11749</name>
</gene>
<evidence type="ECO:0000313" key="1">
    <source>
        <dbReference type="EMBL" id="CAH2233819.1"/>
    </source>
</evidence>
<keyword evidence="2" id="KW-1185">Reference proteome</keyword>
<dbReference type="AlphaFoldDB" id="A0A8S4RCM0"/>
<sequence>MGGGGKSSKIPELREDRVMWDFYSLHPPRWRGSGIYWEAPGSVGRLRDLLGGSGICWEALGTIGSLWDLLGGSGIYWDAPGSIGRLQDLLGGSAILAYPAKCCSVHRRWCSKYEIT</sequence>